<sequence length="158" mass="17788">MCPAELKRVKAMQLSYVSERWWWWMNDLVEIPGLCKPGFEGVVVVKVQIKIKISSTTQSDNIRLSPGEQALKSNKSVQKIAHTSPTHIHKYTPTQSFGRLGLALHQHPERHELALPKNPVGGVSSEQDHHPKQNTHESLEQSAKQPIKCELLALRYGG</sequence>
<evidence type="ECO:0000313" key="3">
    <source>
        <dbReference type="Proteomes" id="UP000241462"/>
    </source>
</evidence>
<feature type="compositionally biased region" description="Basic and acidic residues" evidence="1">
    <location>
        <begin position="126"/>
        <end position="139"/>
    </location>
</feature>
<organism evidence="2 3">
    <name type="scientific">Coniella lustricola</name>
    <dbReference type="NCBI Taxonomy" id="2025994"/>
    <lineage>
        <taxon>Eukaryota</taxon>
        <taxon>Fungi</taxon>
        <taxon>Dikarya</taxon>
        <taxon>Ascomycota</taxon>
        <taxon>Pezizomycotina</taxon>
        <taxon>Sordariomycetes</taxon>
        <taxon>Sordariomycetidae</taxon>
        <taxon>Diaporthales</taxon>
        <taxon>Schizoparmaceae</taxon>
        <taxon>Coniella</taxon>
    </lineage>
</organism>
<dbReference type="EMBL" id="KZ678472">
    <property type="protein sequence ID" value="PSR82700.1"/>
    <property type="molecule type" value="Genomic_DNA"/>
</dbReference>
<evidence type="ECO:0000256" key="1">
    <source>
        <dbReference type="SAM" id="MobiDB-lite"/>
    </source>
</evidence>
<proteinExistence type="predicted"/>
<accession>A0A2T3A4G9</accession>
<dbReference type="AlphaFoldDB" id="A0A2T3A4G9"/>
<dbReference type="Proteomes" id="UP000241462">
    <property type="component" value="Unassembled WGS sequence"/>
</dbReference>
<reference evidence="2 3" key="1">
    <citation type="journal article" date="2018" name="Mycol. Prog.">
        <title>Coniella lustricola, a new species from submerged detritus.</title>
        <authorList>
            <person name="Raudabaugh D.B."/>
            <person name="Iturriaga T."/>
            <person name="Carver A."/>
            <person name="Mondo S."/>
            <person name="Pangilinan J."/>
            <person name="Lipzen A."/>
            <person name="He G."/>
            <person name="Amirebrahimi M."/>
            <person name="Grigoriev I.V."/>
            <person name="Miller A.N."/>
        </authorList>
    </citation>
    <scope>NUCLEOTIDE SEQUENCE [LARGE SCALE GENOMIC DNA]</scope>
    <source>
        <strain evidence="2 3">B22-T-1</strain>
    </source>
</reference>
<protein>
    <submittedName>
        <fullName evidence="2">Uncharacterized protein</fullName>
    </submittedName>
</protein>
<name>A0A2T3A4G9_9PEZI</name>
<gene>
    <name evidence="2" type="ORF">BD289DRAFT_9543</name>
</gene>
<dbReference type="InParanoid" id="A0A2T3A4G9"/>
<keyword evidence="3" id="KW-1185">Reference proteome</keyword>
<feature type="region of interest" description="Disordered" evidence="1">
    <location>
        <begin position="114"/>
        <end position="144"/>
    </location>
</feature>
<evidence type="ECO:0000313" key="2">
    <source>
        <dbReference type="EMBL" id="PSR82700.1"/>
    </source>
</evidence>